<dbReference type="InterPro" id="IPR036322">
    <property type="entry name" value="WD40_repeat_dom_sf"/>
</dbReference>
<protein>
    <submittedName>
        <fullName evidence="5">RAB6A-GEF complex partner protein 1</fullName>
    </submittedName>
</protein>
<evidence type="ECO:0000256" key="1">
    <source>
        <dbReference type="ARBA" id="ARBA00004370"/>
    </source>
</evidence>
<dbReference type="PANTHER" id="PTHR22746">
    <property type="entry name" value="RAB6A-GEF COMPLEX PARTNER PROTEIN 1"/>
    <property type="match status" value="1"/>
</dbReference>
<dbReference type="AlphaFoldDB" id="A0A2P7YN76"/>
<organism evidence="5 6">
    <name type="scientific">Elsinoe australis</name>
    <dbReference type="NCBI Taxonomy" id="40998"/>
    <lineage>
        <taxon>Eukaryota</taxon>
        <taxon>Fungi</taxon>
        <taxon>Dikarya</taxon>
        <taxon>Ascomycota</taxon>
        <taxon>Pezizomycotina</taxon>
        <taxon>Dothideomycetes</taxon>
        <taxon>Dothideomycetidae</taxon>
        <taxon>Myriangiales</taxon>
        <taxon>Elsinoaceae</taxon>
        <taxon>Elsinoe</taxon>
    </lineage>
</organism>
<comment type="subcellular location">
    <subcellularLocation>
        <location evidence="1">Membrane</location>
    </subcellularLocation>
</comment>
<dbReference type="GO" id="GO:0006886">
    <property type="term" value="P:intracellular protein transport"/>
    <property type="evidence" value="ECO:0007669"/>
    <property type="project" value="InterPro"/>
</dbReference>
<gene>
    <name evidence="5" type="ORF">B9Z65_2166</name>
</gene>
<comment type="caution">
    <text evidence="5">The sequence shown here is derived from an EMBL/GenBank/DDBJ whole genome shotgun (WGS) entry which is preliminary data.</text>
</comment>
<dbReference type="GO" id="GO:0042147">
    <property type="term" value="P:retrograde transport, endosome to Golgi"/>
    <property type="evidence" value="ECO:0007669"/>
    <property type="project" value="TreeGrafter"/>
</dbReference>
<dbReference type="STRING" id="40998.A0A2P7YN76"/>
<dbReference type="PANTHER" id="PTHR22746:SF10">
    <property type="entry name" value="GUANINE NUCLEOTIDE EXCHANGE FACTOR SUBUNIT RIC1"/>
    <property type="match status" value="1"/>
</dbReference>
<dbReference type="InterPro" id="IPR009771">
    <property type="entry name" value="RIC1_C"/>
</dbReference>
<evidence type="ECO:0000313" key="5">
    <source>
        <dbReference type="EMBL" id="PSK37424.1"/>
    </source>
</evidence>
<reference evidence="5 6" key="1">
    <citation type="submission" date="2017-05" db="EMBL/GenBank/DDBJ databases">
        <title>Draft genome sequence of Elsinoe australis.</title>
        <authorList>
            <person name="Cheng Q."/>
        </authorList>
    </citation>
    <scope>NUCLEOTIDE SEQUENCE [LARGE SCALE GENOMIC DNA]</scope>
    <source>
        <strain evidence="5 6">NL1</strain>
    </source>
</reference>
<evidence type="ECO:0000256" key="3">
    <source>
        <dbReference type="SAM" id="MobiDB-lite"/>
    </source>
</evidence>
<keyword evidence="2" id="KW-0472">Membrane</keyword>
<dbReference type="GO" id="GO:0034066">
    <property type="term" value="C:Ric1-Rgp1 guanyl-nucleotide exchange factor complex"/>
    <property type="evidence" value="ECO:0007669"/>
    <property type="project" value="InterPro"/>
</dbReference>
<feature type="compositionally biased region" description="Polar residues" evidence="3">
    <location>
        <begin position="43"/>
        <end position="60"/>
    </location>
</feature>
<proteinExistence type="predicted"/>
<accession>A0A2P7YN76</accession>
<dbReference type="GO" id="GO:0005829">
    <property type="term" value="C:cytosol"/>
    <property type="evidence" value="ECO:0007669"/>
    <property type="project" value="TreeGrafter"/>
</dbReference>
<keyword evidence="6" id="KW-1185">Reference proteome</keyword>
<dbReference type="GO" id="GO:0000139">
    <property type="term" value="C:Golgi membrane"/>
    <property type="evidence" value="ECO:0007669"/>
    <property type="project" value="TreeGrafter"/>
</dbReference>
<feature type="region of interest" description="Disordered" evidence="3">
    <location>
        <begin position="43"/>
        <end position="65"/>
    </location>
</feature>
<dbReference type="SUPFAM" id="SSF50978">
    <property type="entry name" value="WD40 repeat-like"/>
    <property type="match status" value="2"/>
</dbReference>
<feature type="region of interest" description="Disordered" evidence="3">
    <location>
        <begin position="160"/>
        <end position="180"/>
    </location>
</feature>
<feature type="domain" description="RIC1 C-terminal alpha solenoid region" evidence="4">
    <location>
        <begin position="821"/>
        <end position="996"/>
    </location>
</feature>
<dbReference type="EMBL" id="NHZQ01000412">
    <property type="protein sequence ID" value="PSK37424.1"/>
    <property type="molecule type" value="Genomic_DNA"/>
</dbReference>
<dbReference type="Pfam" id="PF07064">
    <property type="entry name" value="RIC1"/>
    <property type="match status" value="1"/>
</dbReference>
<name>A0A2P7YN76_9PEZI</name>
<sequence length="1010" mass="111023">MYWPLGIPNYYSVDKTAFQPHKQDQHDQDHELVLANGTLQGASTTNGDSTPINSKTSQHAQSHDPKLLDLKTSRGGQIFATITHSTLHIWQTKPTVLLATAVRSKQSLQAYGDNVALLVRPDALIIVIQTQAGFLITYSLASDPNAQVYQLQLKASGAGRRQSAEGIRKTGNAGPEYGPGDGTGIRDISVRFRMVIRIDAGICKAIALDDELMVATAKPPAIQCIRWSPDKTGSSHNTELLKRMTSFGEKAGVVDMVYDRPMGLHVWLSSDGKAYTVQRSKPRKASDGPAESAFKGYCFHQPESKDTRATLVAVNARFSLIALACVDARIRVYNVKDYLGNIPQLHTLELPVSSASSGQLTFISHSPDGQCLFAGFEKGWAMWSVYGKLGAHSFMSDRSSPFAEQSWLDGFSAGFWAGLGSELILLNDTANQLCTIHMARGAATSCLAMPNIYRSLLQTSTGLMLHHGQSGSGISSGNAEESSWQTYQIPSSYLTNQWPIKCSVVSACGKYIAAAGRRGLVHYSKASGRWKTFEDPYAESEFSIRGGMCWYQHILVAAVDSDAGSQVRLYSREKNLSISNVMYAETLKSPIIHMTLSDQSSLLVFTHENILFHYVFEAAGSSVRLVQVGQIDFHGIIRAPARVRSISWIVPDEQRERGDPSQDVATAAVLFLIDGKLVLLQPSPEEHRELKYDMRVIAHNVEYYLLAREGSTFTPDPISLLDAGQSPTSHLGNSLSDSLWYFDGHSMRVWPDVHDLISSTSSELGQATATSVSIPTDFYPLTPIINKGVLAGLEPDIIQRRDVDFAFARASPRTHLFIPPLLQHYLSRFDSPAALHLSDSYRKLPYFPHALEVLLHNVLDEEVDAMHGYSDDDEGQQPESQLASLLPFLSSFPEYLDIVLGCARKTEIRSWQTLFRHLPPVSEMFEEALGDGKLKTAGGFLLVLHTFDEEAFNAGMMARLLGRAKEEGEWELCKELARFLVGVDETGGLLREVMRGAGMEVGGARGVDGG</sequence>
<evidence type="ECO:0000313" key="6">
    <source>
        <dbReference type="Proteomes" id="UP000243723"/>
    </source>
</evidence>
<dbReference type="InterPro" id="IPR040096">
    <property type="entry name" value="Ric1"/>
</dbReference>
<dbReference type="Pfam" id="PF25440">
    <property type="entry name" value="Beta-prop_RIC1_2nd"/>
    <property type="match status" value="1"/>
</dbReference>
<dbReference type="OrthoDB" id="67540at2759"/>
<evidence type="ECO:0000256" key="2">
    <source>
        <dbReference type="ARBA" id="ARBA00023136"/>
    </source>
</evidence>
<dbReference type="Proteomes" id="UP000243723">
    <property type="component" value="Unassembled WGS sequence"/>
</dbReference>
<evidence type="ECO:0000259" key="4">
    <source>
        <dbReference type="Pfam" id="PF07064"/>
    </source>
</evidence>